<dbReference type="KEGG" id="nba:CUN60_05675"/>
<dbReference type="OrthoDB" id="21094at2"/>
<dbReference type="NCBIfam" id="TIGR00427">
    <property type="entry name" value="NAAT family transporter"/>
    <property type="match status" value="1"/>
</dbReference>
<feature type="transmembrane region" description="Helical" evidence="7">
    <location>
        <begin position="113"/>
        <end position="139"/>
    </location>
</feature>
<gene>
    <name evidence="8" type="ORF">CUN60_05675</name>
</gene>
<dbReference type="PANTHER" id="PTHR33508:SF1">
    <property type="entry name" value="UPF0056 MEMBRANE PROTEIN YHCE"/>
    <property type="match status" value="1"/>
</dbReference>
<evidence type="ECO:0000256" key="2">
    <source>
        <dbReference type="ARBA" id="ARBA00009784"/>
    </source>
</evidence>
<keyword evidence="4 7" id="KW-0812">Transmembrane</keyword>
<evidence type="ECO:0000256" key="3">
    <source>
        <dbReference type="ARBA" id="ARBA00022475"/>
    </source>
</evidence>
<sequence>MFENSYQHYLLGLIAVANNISALAPFIALTSGLDKIIIRRLVVVSSLSTFIIMMVSMFCGTMLLEFFGISISAFQIAGGILLCGTGTSMLNAKSSNDVSGKQIMHSQIEYSKYVSAAIVPIALPLTAGAGTISTITLFTEMAKKSHTMPELFVAILSITVVVFICFYFANNVVKILGDIGMSVLIKVMGLFTLAIGVQFIITGVSTVYKGLVT</sequence>
<organism evidence="8 9">
    <name type="scientific">Aquella oligotrophica</name>
    <dbReference type="NCBI Taxonomy" id="2067065"/>
    <lineage>
        <taxon>Bacteria</taxon>
        <taxon>Pseudomonadati</taxon>
        <taxon>Pseudomonadota</taxon>
        <taxon>Betaproteobacteria</taxon>
        <taxon>Neisseriales</taxon>
        <taxon>Neisseriaceae</taxon>
        <taxon>Aquella</taxon>
    </lineage>
</organism>
<dbReference type="AlphaFoldDB" id="A0A2I7N5Q6"/>
<keyword evidence="3" id="KW-1003">Cell membrane</keyword>
<dbReference type="Pfam" id="PF01914">
    <property type="entry name" value="MarC"/>
    <property type="match status" value="1"/>
</dbReference>
<feature type="transmembrane region" description="Helical" evidence="7">
    <location>
        <begin position="151"/>
        <end position="169"/>
    </location>
</feature>
<keyword evidence="6 7" id="KW-0472">Membrane</keyword>
<dbReference type="Proteomes" id="UP000236655">
    <property type="component" value="Chromosome"/>
</dbReference>
<dbReference type="InterPro" id="IPR002771">
    <property type="entry name" value="Multi_antbiot-R_MarC"/>
</dbReference>
<protein>
    <recommendedName>
        <fullName evidence="7">UPF0056 membrane protein</fullName>
    </recommendedName>
</protein>
<feature type="transmembrane region" description="Helical" evidence="7">
    <location>
        <begin position="69"/>
        <end position="92"/>
    </location>
</feature>
<accession>A0A2I7N5Q6</accession>
<evidence type="ECO:0000256" key="1">
    <source>
        <dbReference type="ARBA" id="ARBA00004651"/>
    </source>
</evidence>
<evidence type="ECO:0000256" key="5">
    <source>
        <dbReference type="ARBA" id="ARBA00022989"/>
    </source>
</evidence>
<feature type="transmembrane region" description="Helical" evidence="7">
    <location>
        <begin position="41"/>
        <end position="63"/>
    </location>
</feature>
<feature type="transmembrane region" description="Helical" evidence="7">
    <location>
        <begin position="6"/>
        <end position="29"/>
    </location>
</feature>
<evidence type="ECO:0000256" key="4">
    <source>
        <dbReference type="ARBA" id="ARBA00022692"/>
    </source>
</evidence>
<dbReference type="GO" id="GO:0005886">
    <property type="term" value="C:plasma membrane"/>
    <property type="evidence" value="ECO:0007669"/>
    <property type="project" value="UniProtKB-SubCell"/>
</dbReference>
<dbReference type="RefSeq" id="WP_102951101.1">
    <property type="nucleotide sequence ID" value="NZ_CP024847.1"/>
</dbReference>
<comment type="similarity">
    <text evidence="2 7">Belongs to the UPF0056 (MarC) family.</text>
</comment>
<dbReference type="PANTHER" id="PTHR33508">
    <property type="entry name" value="UPF0056 MEMBRANE PROTEIN YHCE"/>
    <property type="match status" value="1"/>
</dbReference>
<keyword evidence="5 7" id="KW-1133">Transmembrane helix</keyword>
<evidence type="ECO:0000256" key="6">
    <source>
        <dbReference type="ARBA" id="ARBA00023136"/>
    </source>
</evidence>
<evidence type="ECO:0000313" key="9">
    <source>
        <dbReference type="Proteomes" id="UP000236655"/>
    </source>
</evidence>
<reference evidence="9" key="1">
    <citation type="submission" date="2017-11" db="EMBL/GenBank/DDBJ databases">
        <authorList>
            <person name="Chan K.G."/>
            <person name="Lee L.S."/>
        </authorList>
    </citation>
    <scope>NUCLEOTIDE SEQUENCE [LARGE SCALE GENOMIC DNA]</scope>
    <source>
        <strain evidence="9">DSM 100970</strain>
    </source>
</reference>
<feature type="transmembrane region" description="Helical" evidence="7">
    <location>
        <begin position="181"/>
        <end position="201"/>
    </location>
</feature>
<comment type="subcellular location">
    <subcellularLocation>
        <location evidence="1 7">Cell membrane</location>
        <topology evidence="1 7">Multi-pass membrane protein</topology>
    </subcellularLocation>
</comment>
<dbReference type="EMBL" id="CP024847">
    <property type="protein sequence ID" value="AUR51804.1"/>
    <property type="molecule type" value="Genomic_DNA"/>
</dbReference>
<keyword evidence="9" id="KW-1185">Reference proteome</keyword>
<evidence type="ECO:0000313" key="8">
    <source>
        <dbReference type="EMBL" id="AUR51804.1"/>
    </source>
</evidence>
<evidence type="ECO:0000256" key="7">
    <source>
        <dbReference type="RuleBase" id="RU362048"/>
    </source>
</evidence>
<proteinExistence type="inferred from homology"/>
<name>A0A2I7N5Q6_9NEIS</name>